<dbReference type="InterPro" id="IPR001248">
    <property type="entry name" value="Pur-cyt_permease"/>
</dbReference>
<keyword evidence="6 9" id="KW-1133">Transmembrane helix</keyword>
<dbReference type="PANTHER" id="PTHR31806:SF1">
    <property type="entry name" value="PURINE-CYTOSINE PERMEASE FCY2-RELATED"/>
    <property type="match status" value="1"/>
</dbReference>
<feature type="transmembrane region" description="Helical" evidence="9">
    <location>
        <begin position="174"/>
        <end position="194"/>
    </location>
</feature>
<feature type="transmembrane region" description="Helical" evidence="9">
    <location>
        <begin position="142"/>
        <end position="162"/>
    </location>
</feature>
<name>A0A402B1J1_9CHLR</name>
<dbReference type="OrthoDB" id="9780088at2"/>
<evidence type="ECO:0000256" key="8">
    <source>
        <dbReference type="PIRNR" id="PIRNR002744"/>
    </source>
</evidence>
<feature type="transmembrane region" description="Helical" evidence="9">
    <location>
        <begin position="37"/>
        <end position="57"/>
    </location>
</feature>
<evidence type="ECO:0000313" key="10">
    <source>
        <dbReference type="EMBL" id="GCE25212.1"/>
    </source>
</evidence>
<comment type="similarity">
    <text evidence="2 8">Belongs to the purine-cytosine permease (2.A.39) family.</text>
</comment>
<feature type="transmembrane region" description="Helical" evidence="9">
    <location>
        <begin position="283"/>
        <end position="307"/>
    </location>
</feature>
<proteinExistence type="inferred from homology"/>
<evidence type="ECO:0000256" key="6">
    <source>
        <dbReference type="ARBA" id="ARBA00022989"/>
    </source>
</evidence>
<feature type="transmembrane region" description="Helical" evidence="9">
    <location>
        <begin position="435"/>
        <end position="451"/>
    </location>
</feature>
<dbReference type="RefSeq" id="WP_126625813.1">
    <property type="nucleotide sequence ID" value="NZ_BIFT01000001.1"/>
</dbReference>
<keyword evidence="7 8" id="KW-0472">Membrane</keyword>
<comment type="subcellular location">
    <subcellularLocation>
        <location evidence="1">Membrane</location>
        <topology evidence="1">Multi-pass membrane protein</topology>
    </subcellularLocation>
</comment>
<evidence type="ECO:0000256" key="1">
    <source>
        <dbReference type="ARBA" id="ARBA00004141"/>
    </source>
</evidence>
<dbReference type="CDD" id="cd11484">
    <property type="entry name" value="SLC-NCS1sbd_CobB-like"/>
    <property type="match status" value="1"/>
</dbReference>
<keyword evidence="5 9" id="KW-0812">Transmembrane</keyword>
<feature type="transmembrane region" description="Helical" evidence="9">
    <location>
        <begin position="327"/>
        <end position="345"/>
    </location>
</feature>
<feature type="transmembrane region" description="Helical" evidence="9">
    <location>
        <begin position="396"/>
        <end position="415"/>
    </location>
</feature>
<dbReference type="PIRSF" id="PIRSF002744">
    <property type="entry name" value="Pur-cyt_permease"/>
    <property type="match status" value="1"/>
</dbReference>
<evidence type="ECO:0000256" key="5">
    <source>
        <dbReference type="ARBA" id="ARBA00022692"/>
    </source>
</evidence>
<dbReference type="EMBL" id="BIFT01000001">
    <property type="protein sequence ID" value="GCE25212.1"/>
    <property type="molecule type" value="Genomic_DNA"/>
</dbReference>
<dbReference type="AlphaFoldDB" id="A0A402B1J1"/>
<evidence type="ECO:0000256" key="9">
    <source>
        <dbReference type="SAM" id="Phobius"/>
    </source>
</evidence>
<feature type="transmembrane region" description="Helical" evidence="9">
    <location>
        <begin position="63"/>
        <end position="85"/>
    </location>
</feature>
<evidence type="ECO:0000256" key="3">
    <source>
        <dbReference type="ARBA" id="ARBA00022448"/>
    </source>
</evidence>
<evidence type="ECO:0000256" key="2">
    <source>
        <dbReference type="ARBA" id="ARBA00008974"/>
    </source>
</evidence>
<evidence type="ECO:0000256" key="7">
    <source>
        <dbReference type="ARBA" id="ARBA00023136"/>
    </source>
</evidence>
<dbReference type="Pfam" id="PF02133">
    <property type="entry name" value="Transp_cyt_pur"/>
    <property type="match status" value="1"/>
</dbReference>
<feature type="transmembrane region" description="Helical" evidence="9">
    <location>
        <begin position="106"/>
        <end position="130"/>
    </location>
</feature>
<feature type="transmembrane region" description="Helical" evidence="9">
    <location>
        <begin position="200"/>
        <end position="223"/>
    </location>
</feature>
<dbReference type="GO" id="GO:0022857">
    <property type="term" value="F:transmembrane transporter activity"/>
    <property type="evidence" value="ECO:0007669"/>
    <property type="project" value="InterPro"/>
</dbReference>
<accession>A0A402B1J1</accession>
<keyword evidence="3 8" id="KW-0813">Transport</keyword>
<evidence type="ECO:0000256" key="4">
    <source>
        <dbReference type="ARBA" id="ARBA00022553"/>
    </source>
</evidence>
<dbReference type="InterPro" id="IPR026030">
    <property type="entry name" value="Pur-cyt_permease_Fcy2/21/22"/>
</dbReference>
<reference evidence="11" key="1">
    <citation type="submission" date="2018-12" db="EMBL/GenBank/DDBJ databases">
        <title>Tengunoibacter tsumagoiensis gen. nov., sp. nov., Dictyobacter kobayashii sp. nov., D. alpinus sp. nov., and D. joshuensis sp. nov. and description of Dictyobacteraceae fam. nov. within the order Ktedonobacterales isolated from Tengu-no-mugimeshi.</title>
        <authorList>
            <person name="Wang C.M."/>
            <person name="Zheng Y."/>
            <person name="Sakai Y."/>
            <person name="Toyoda A."/>
            <person name="Minakuchi Y."/>
            <person name="Abe K."/>
            <person name="Yokota A."/>
            <person name="Yabe S."/>
        </authorList>
    </citation>
    <scope>NUCLEOTIDE SEQUENCE [LARGE SCALE GENOMIC DNA]</scope>
    <source>
        <strain evidence="11">Uno16</strain>
    </source>
</reference>
<keyword evidence="4" id="KW-0597">Phosphoprotein</keyword>
<protein>
    <submittedName>
        <fullName evidence="10">Cytosine permease</fullName>
    </submittedName>
</protein>
<comment type="caution">
    <text evidence="10">The sequence shown here is derived from an EMBL/GenBank/DDBJ whole genome shotgun (WGS) entry which is preliminary data.</text>
</comment>
<evidence type="ECO:0000313" key="11">
    <source>
        <dbReference type="Proteomes" id="UP000287171"/>
    </source>
</evidence>
<keyword evidence="11" id="KW-1185">Reference proteome</keyword>
<sequence length="461" mass="50158">MSTDTVETPVMEQGIETHGIERVSPHARTHVRIIDNFTMWLSANLVLSTVALGALAIPLFKLGFWQSIAIIVIFNILGVLPVAFFSTLGPKLGLRQMTITRFSFGWWGTIIMALFNIAACIGWSAVNVIVGGQLVKALSHGAVPAWVGILIIAVLTTVVSIYGYKYVHRYERYAWIPMALIFILLIVLAGPHVTVVPAPAFSLGTFAGLISFGGAIYGFATGWSSYAADYNVNQPEETSARRVFWLTFLGVTIPCIILEILGLALTTVAAYKAPSTGEALALVLNPLGGVGTLILALLALSVIANNIPNDYSLGLTIQVLGHSFQRVNRAVWTLIGAVIYVAIAIPSVDRFSETLDNFLLLIAYWLGPWSVILILEHFVFRKGNYNVEDWNTRSKLPIGWAAIVSMFLGLVGVWLGASQYLFTGPISQSLSGMDIGFELGAVIAAIAYFILRRIELKRTGR</sequence>
<feature type="transmembrane region" description="Helical" evidence="9">
    <location>
        <begin position="243"/>
        <end position="271"/>
    </location>
</feature>
<feature type="transmembrane region" description="Helical" evidence="9">
    <location>
        <begin position="357"/>
        <end position="375"/>
    </location>
</feature>
<dbReference type="Proteomes" id="UP000287171">
    <property type="component" value="Unassembled WGS sequence"/>
</dbReference>
<dbReference type="FunFam" id="1.10.4160.10:FF:000002">
    <property type="entry name" value="Purine-cytosine permease fcyB"/>
    <property type="match status" value="1"/>
</dbReference>
<organism evidence="10 11">
    <name type="scientific">Dictyobacter alpinus</name>
    <dbReference type="NCBI Taxonomy" id="2014873"/>
    <lineage>
        <taxon>Bacteria</taxon>
        <taxon>Bacillati</taxon>
        <taxon>Chloroflexota</taxon>
        <taxon>Ktedonobacteria</taxon>
        <taxon>Ktedonobacterales</taxon>
        <taxon>Dictyobacteraceae</taxon>
        <taxon>Dictyobacter</taxon>
    </lineage>
</organism>
<dbReference type="GO" id="GO:0005886">
    <property type="term" value="C:plasma membrane"/>
    <property type="evidence" value="ECO:0007669"/>
    <property type="project" value="TreeGrafter"/>
</dbReference>
<dbReference type="Gene3D" id="1.10.4160.10">
    <property type="entry name" value="Hydantoin permease"/>
    <property type="match status" value="1"/>
</dbReference>
<gene>
    <name evidence="10" type="ORF">KDA_06960</name>
</gene>
<dbReference type="PANTHER" id="PTHR31806">
    <property type="entry name" value="PURINE-CYTOSINE PERMEASE FCY2-RELATED"/>
    <property type="match status" value="1"/>
</dbReference>